<dbReference type="GeneID" id="8198288"/>
<dbReference type="OMA" id="HSCITDY"/>
<reference evidence="13 14" key="1">
    <citation type="journal article" date="2009" name="Nat. Biotechnol.">
        <title>Genome sequence of the recombinant protein production host Pichia pastoris.</title>
        <authorList>
            <person name="De Schutter K."/>
            <person name="Lin Y.C."/>
            <person name="Tiels P."/>
            <person name="Van Hecke A."/>
            <person name="Glinka S."/>
            <person name="Weber-Lehmann J."/>
            <person name="Rouze P."/>
            <person name="Van de Peer Y."/>
            <person name="Callewaert N."/>
        </authorList>
    </citation>
    <scope>NUCLEOTIDE SEQUENCE [LARGE SCALE GENOMIC DNA]</scope>
    <source>
        <strain evidence="14">GS115 / ATCC 20864</strain>
    </source>
</reference>
<dbReference type="GO" id="GO:0006121">
    <property type="term" value="P:mitochondrial electron transport, succinate to ubiquinone"/>
    <property type="evidence" value="ECO:0007669"/>
    <property type="project" value="TreeGrafter"/>
</dbReference>
<evidence type="ECO:0000256" key="5">
    <source>
        <dbReference type="ARBA" id="ARBA00022792"/>
    </source>
</evidence>
<dbReference type="Gene3D" id="1.20.1300.10">
    <property type="entry name" value="Fumarate reductase/succinate dehydrogenase, transmembrane subunit"/>
    <property type="match status" value="1"/>
</dbReference>
<evidence type="ECO:0000256" key="4">
    <source>
        <dbReference type="ARBA" id="ARBA00022692"/>
    </source>
</evidence>
<keyword evidence="5 12" id="KW-0999">Mitochondrion inner membrane</keyword>
<dbReference type="InterPro" id="IPR007992">
    <property type="entry name" value="CybS"/>
</dbReference>
<comment type="similarity">
    <text evidence="2 12">Belongs to the CybS family.</text>
</comment>
<evidence type="ECO:0000256" key="2">
    <source>
        <dbReference type="ARBA" id="ARBA00007294"/>
    </source>
</evidence>
<feature type="binding site" evidence="10">
    <location>
        <position position="103"/>
    </location>
    <ligand>
        <name>a ubiquinone</name>
        <dbReference type="ChEBI" id="CHEBI:16389"/>
        <note>ligand shared with IP/SDHB</note>
    </ligand>
</feature>
<dbReference type="FunCoup" id="C4R2A6">
    <property type="interactions" value="251"/>
</dbReference>
<keyword evidence="8 12" id="KW-0496">Mitochondrion</keyword>
<dbReference type="CDD" id="cd03496">
    <property type="entry name" value="SQR_TypeC_CybS"/>
    <property type="match status" value="1"/>
</dbReference>
<name>C4R2A6_KOMPG</name>
<dbReference type="InterPro" id="IPR034804">
    <property type="entry name" value="SQR/QFR_C/D"/>
</dbReference>
<dbReference type="KEGG" id="ppa:PAS_chr2-2_0283"/>
<evidence type="ECO:0000313" key="14">
    <source>
        <dbReference type="Proteomes" id="UP000000314"/>
    </source>
</evidence>
<evidence type="ECO:0000256" key="3">
    <source>
        <dbReference type="ARBA" id="ARBA00022448"/>
    </source>
</evidence>
<dbReference type="FunFam" id="1.20.1300.10:FF:000007">
    <property type="entry name" value="Succinate dehydrogenase [ubiquinone] cytochrome b small subunit"/>
    <property type="match status" value="1"/>
</dbReference>
<keyword evidence="9 12" id="KW-0472">Membrane</keyword>
<dbReference type="STRING" id="644223.C4R2A6"/>
<dbReference type="GO" id="GO:0006099">
    <property type="term" value="P:tricarboxylic acid cycle"/>
    <property type="evidence" value="ECO:0007669"/>
    <property type="project" value="TreeGrafter"/>
</dbReference>
<keyword evidence="11" id="KW-0479">Metal-binding</keyword>
<dbReference type="eggNOG" id="KOG4097">
    <property type="taxonomic scope" value="Eukaryota"/>
</dbReference>
<dbReference type="SUPFAM" id="SSF81343">
    <property type="entry name" value="Fumarate reductase respiratory complex transmembrane subunits"/>
    <property type="match status" value="1"/>
</dbReference>
<dbReference type="GO" id="GO:0005743">
    <property type="term" value="C:mitochondrial inner membrane"/>
    <property type="evidence" value="ECO:0007669"/>
    <property type="project" value="UniProtKB-SubCell"/>
</dbReference>
<comment type="caution">
    <text evidence="12">Lacks conserved residue(s) required for the propagation of feature annotation.</text>
</comment>
<dbReference type="GO" id="GO:0020037">
    <property type="term" value="F:heme binding"/>
    <property type="evidence" value="ECO:0007669"/>
    <property type="project" value="TreeGrafter"/>
</dbReference>
<evidence type="ECO:0000256" key="6">
    <source>
        <dbReference type="ARBA" id="ARBA00022946"/>
    </source>
</evidence>
<dbReference type="HOGENOM" id="CLU_096618_0_0_1"/>
<sequence>MMSRVGVRSLIKPLRISSRAIQTIPQPPGYIVGTVNDAYVPPKPHKTHGSYHWVTEKVIAVGLVPLVVTPFVTGVSTPVLDSLLAGSLLIHCYAGFQSCIIDYIPLRVYGKFHHYAMYLLGLGTAFAGYGIYQIEKKEKDGLVGIIKRLWKA</sequence>
<dbReference type="GO" id="GO:0046872">
    <property type="term" value="F:metal ion binding"/>
    <property type="evidence" value="ECO:0007669"/>
    <property type="project" value="UniProtKB-KW"/>
</dbReference>
<evidence type="ECO:0000313" key="13">
    <source>
        <dbReference type="EMBL" id="CAY69630.1"/>
    </source>
</evidence>
<dbReference type="GO" id="GO:0098796">
    <property type="term" value="C:membrane protein complex"/>
    <property type="evidence" value="ECO:0007669"/>
    <property type="project" value="UniProtKB-ARBA"/>
</dbReference>
<evidence type="ECO:0000256" key="1">
    <source>
        <dbReference type="ARBA" id="ARBA00004448"/>
    </source>
</evidence>
<feature type="transmembrane region" description="Helical" evidence="12">
    <location>
        <begin position="115"/>
        <end position="132"/>
    </location>
</feature>
<dbReference type="InParanoid" id="C4R2A6"/>
<dbReference type="Pfam" id="PF05328">
    <property type="entry name" value="CybS"/>
    <property type="match status" value="1"/>
</dbReference>
<evidence type="ECO:0000256" key="11">
    <source>
        <dbReference type="PIRSR" id="PIRSR607992-2"/>
    </source>
</evidence>
<keyword evidence="6 12" id="KW-0809">Transit peptide</keyword>
<dbReference type="GO" id="GO:0048039">
    <property type="term" value="F:ubiquinone binding"/>
    <property type="evidence" value="ECO:0007669"/>
    <property type="project" value="TreeGrafter"/>
</dbReference>
<dbReference type="EMBL" id="FN392320">
    <property type="protein sequence ID" value="CAY69630.1"/>
    <property type="molecule type" value="Genomic_DNA"/>
</dbReference>
<gene>
    <name evidence="13" type="ordered locus">PAS_chr2-2_0283</name>
</gene>
<dbReference type="SMR" id="C4R2A6"/>
<keyword evidence="3" id="KW-0813">Transport</keyword>
<keyword evidence="7 12" id="KW-1133">Transmembrane helix</keyword>
<evidence type="ECO:0000256" key="12">
    <source>
        <dbReference type="RuleBase" id="RU364031"/>
    </source>
</evidence>
<feature type="transmembrane region" description="Helical" evidence="12">
    <location>
        <begin position="58"/>
        <end position="77"/>
    </location>
</feature>
<dbReference type="RefSeq" id="XP_002491910.1">
    <property type="nucleotide sequence ID" value="XM_002491865.1"/>
</dbReference>
<keyword evidence="4 12" id="KW-0812">Transmembrane</keyword>
<proteinExistence type="inferred from homology"/>
<organism evidence="13 14">
    <name type="scientific">Komagataella phaffii (strain GS115 / ATCC 20864)</name>
    <name type="common">Yeast</name>
    <name type="synonym">Pichia pastoris</name>
    <dbReference type="NCBI Taxonomy" id="644223"/>
    <lineage>
        <taxon>Eukaryota</taxon>
        <taxon>Fungi</taxon>
        <taxon>Dikarya</taxon>
        <taxon>Ascomycota</taxon>
        <taxon>Saccharomycotina</taxon>
        <taxon>Pichiomycetes</taxon>
        <taxon>Pichiales</taxon>
        <taxon>Pichiaceae</taxon>
        <taxon>Komagataella</taxon>
    </lineage>
</organism>
<comment type="subcellular location">
    <subcellularLocation>
        <location evidence="1 12">Mitochondrion inner membrane</location>
        <topology evidence="1 12">Multi-pass membrane protein</topology>
    </subcellularLocation>
</comment>
<keyword evidence="14" id="KW-1185">Reference proteome</keyword>
<dbReference type="PANTHER" id="PTHR13337:SF2">
    <property type="entry name" value="SUCCINATE DEHYDROGENASE [UBIQUINONE] CYTOCHROME B SMALL SUBUNIT, MITOCHONDRIAL"/>
    <property type="match status" value="1"/>
</dbReference>
<keyword evidence="11" id="KW-0408">Iron</keyword>
<evidence type="ECO:0000256" key="10">
    <source>
        <dbReference type="PIRSR" id="PIRSR607992-1"/>
    </source>
</evidence>
<dbReference type="Proteomes" id="UP000000314">
    <property type="component" value="Chromosome 2"/>
</dbReference>
<feature type="binding site" description="axial binding residue" evidence="11">
    <location>
        <position position="91"/>
    </location>
    <ligand>
        <name>heme b</name>
        <dbReference type="ChEBI" id="CHEBI:60344"/>
        <note>ligand shared with SDHC</note>
    </ligand>
    <ligandPart>
        <name>Fe</name>
        <dbReference type="ChEBI" id="CHEBI:18248"/>
    </ligandPart>
</feature>
<evidence type="ECO:0000256" key="8">
    <source>
        <dbReference type="ARBA" id="ARBA00023128"/>
    </source>
</evidence>
<protein>
    <recommendedName>
        <fullName evidence="12">Succinate dehydrogenase [ubiquinone] cytochrome b small subunit</fullName>
    </recommendedName>
</protein>
<dbReference type="OrthoDB" id="18577at2759"/>
<dbReference type="AlphaFoldDB" id="C4R2A6"/>
<dbReference type="PANTHER" id="PTHR13337">
    <property type="entry name" value="SUCCINATE DEHYDROGENASE"/>
    <property type="match status" value="1"/>
</dbReference>
<accession>C4R2A6</accession>
<evidence type="ECO:0000256" key="7">
    <source>
        <dbReference type="ARBA" id="ARBA00022989"/>
    </source>
</evidence>
<evidence type="ECO:0000256" key="9">
    <source>
        <dbReference type="ARBA" id="ARBA00023136"/>
    </source>
</evidence>